<proteinExistence type="predicted"/>
<evidence type="ECO:0000313" key="2">
    <source>
        <dbReference type="Proteomes" id="UP000201461"/>
    </source>
</evidence>
<protein>
    <submittedName>
        <fullName evidence="1">Uncharacterized protein</fullName>
    </submittedName>
</protein>
<sequence length="100" mass="11474">MANIDKIAIGGAEMRPPVDVCRDHFPNSRNWQEPWIEPQVYVTQNQDINLDISSWYVDHKNNVLSITLKNEESSIHGIVVPPRVNLDLSKVKDIINEILK</sequence>
<evidence type="ECO:0000313" key="1">
    <source>
        <dbReference type="EMBL" id="AGN30133.1"/>
    </source>
</evidence>
<keyword evidence="2" id="KW-1185">Reference proteome</keyword>
<organism evidence="1 2">
    <name type="scientific">Vibrio phage nt-1</name>
    <dbReference type="NCBI Taxonomy" id="115992"/>
    <lineage>
        <taxon>Viruses</taxon>
        <taxon>Duplodnaviria</taxon>
        <taxon>Heunggongvirae</taxon>
        <taxon>Uroviricota</taxon>
        <taxon>Caudoviricetes</taxon>
        <taxon>Pantevenvirales</taxon>
        <taxon>Straboviridae</taxon>
        <taxon>Mylasvirus</taxon>
        <taxon>Mylasvirus persius</taxon>
    </lineage>
</organism>
<gene>
    <name evidence="1" type="ORF">VPFG_00131</name>
</gene>
<accession>R9TGB6</accession>
<dbReference type="Proteomes" id="UP000201461">
    <property type="component" value="Segment"/>
</dbReference>
<reference evidence="1 2" key="1">
    <citation type="journal article" date="2014" name="Genome Biol. Evol.">
        <title>Composite Conserved Promoter-Terminator Motifs (PeSLs) that Mediate Modular Shuffling in the Diverse T4-Like Myoviruses.</title>
        <authorList>
            <person name="Comeau A.M."/>
            <person name="Arbiol C."/>
            <person name="Krisch H.M."/>
        </authorList>
    </citation>
    <scope>NUCLEOTIDE SEQUENCE [LARGE SCALE GENOMIC DNA]</scope>
</reference>
<dbReference type="EMBL" id="HQ317393">
    <property type="protein sequence ID" value="AGN30133.1"/>
    <property type="molecule type" value="Genomic_DNA"/>
</dbReference>
<dbReference type="OrthoDB" id="25404at10239"/>
<dbReference type="KEGG" id="vg:15926584"/>
<dbReference type="GeneID" id="15926584"/>
<dbReference type="RefSeq" id="YP_008125282.1">
    <property type="nucleotide sequence ID" value="NC_021529.2"/>
</dbReference>
<name>R9TGB6_9CAUD</name>